<name>A0A1T4U301_9BACT</name>
<protein>
    <submittedName>
        <fullName evidence="1">Uncharacterized protein</fullName>
    </submittedName>
</protein>
<gene>
    <name evidence="1" type="ORF">SAMN04488128_10893</name>
</gene>
<dbReference type="STRING" id="634771.SAMN04488128_10893"/>
<keyword evidence="2" id="KW-1185">Reference proteome</keyword>
<accession>A0A1T4U301</accession>
<sequence length="154" mass="17738">MLYLLLILPGLMSCSLIFNTINVSVPKGKQGWYYVIPVKDTVGFTFEISSKNVYKINKDGVAYVPANLMDKREDLQVKIYEEGVDVTADARYLGRVETSNTINAKRYYYIHFLIPTDREKGIAADEAYWRESNYREQGDLKFDSLLKTGKIIFK</sequence>
<dbReference type="EMBL" id="FUWZ01000008">
    <property type="protein sequence ID" value="SKA47077.1"/>
    <property type="molecule type" value="Genomic_DNA"/>
</dbReference>
<evidence type="ECO:0000313" key="2">
    <source>
        <dbReference type="Proteomes" id="UP000190367"/>
    </source>
</evidence>
<evidence type="ECO:0000313" key="1">
    <source>
        <dbReference type="EMBL" id="SKA47077.1"/>
    </source>
</evidence>
<dbReference type="Proteomes" id="UP000190367">
    <property type="component" value="Unassembled WGS sequence"/>
</dbReference>
<reference evidence="2" key="1">
    <citation type="submission" date="2017-02" db="EMBL/GenBank/DDBJ databases">
        <authorList>
            <person name="Varghese N."/>
            <person name="Submissions S."/>
        </authorList>
    </citation>
    <scope>NUCLEOTIDE SEQUENCE [LARGE SCALE GENOMIC DNA]</scope>
    <source>
        <strain evidence="2">DSM 22224</strain>
    </source>
</reference>
<dbReference type="AlphaFoldDB" id="A0A1T4U301"/>
<organism evidence="1 2">
    <name type="scientific">Chitinophaga eiseniae</name>
    <dbReference type="NCBI Taxonomy" id="634771"/>
    <lineage>
        <taxon>Bacteria</taxon>
        <taxon>Pseudomonadati</taxon>
        <taxon>Bacteroidota</taxon>
        <taxon>Chitinophagia</taxon>
        <taxon>Chitinophagales</taxon>
        <taxon>Chitinophagaceae</taxon>
        <taxon>Chitinophaga</taxon>
    </lineage>
</organism>
<proteinExistence type="predicted"/>